<name>A0A059F3H6_9MICR</name>
<accession>A0A059F3H6</accession>
<gene>
    <name evidence="2" type="ORF">H312_00987</name>
</gene>
<proteinExistence type="predicted"/>
<feature type="domain" description="ISXO2-like transposase" evidence="1">
    <location>
        <begin position="3"/>
        <end position="131"/>
    </location>
</feature>
<dbReference type="PANTHER" id="PTHR47163:SF2">
    <property type="entry name" value="SI:DKEY-17M8.2"/>
    <property type="match status" value="1"/>
</dbReference>
<dbReference type="PANTHER" id="PTHR47163">
    <property type="entry name" value="DDE_TNP_IS1595 DOMAIN-CONTAINING PROTEIN"/>
    <property type="match status" value="1"/>
</dbReference>
<dbReference type="InterPro" id="IPR053164">
    <property type="entry name" value="IS1016-like_transposase"/>
</dbReference>
<organism evidence="2 3">
    <name type="scientific">Anncaliia algerae PRA339</name>
    <dbReference type="NCBI Taxonomy" id="1288291"/>
    <lineage>
        <taxon>Eukaryota</taxon>
        <taxon>Fungi</taxon>
        <taxon>Fungi incertae sedis</taxon>
        <taxon>Microsporidia</taxon>
        <taxon>Tubulinosematoidea</taxon>
        <taxon>Tubulinosematidae</taxon>
        <taxon>Anncaliia</taxon>
    </lineage>
</organism>
<dbReference type="Pfam" id="PF12762">
    <property type="entry name" value="DDE_Tnp_IS1595"/>
    <property type="match status" value="1"/>
</dbReference>
<dbReference type="EMBL" id="KK365140">
    <property type="protein sequence ID" value="KCZ81534.1"/>
    <property type="molecule type" value="Genomic_DNA"/>
</dbReference>
<reference evidence="2 3" key="2">
    <citation type="submission" date="2014-03" db="EMBL/GenBank/DDBJ databases">
        <title>The Genome Sequence of Anncaliia algerae insect isolate PRA339.</title>
        <authorList>
            <consortium name="The Broad Institute Genome Sequencing Platform"/>
            <consortium name="The Broad Institute Genome Sequencing Center for Infectious Disease"/>
            <person name="Cuomo C."/>
            <person name="Becnel J."/>
            <person name="Sanscrainte N."/>
            <person name="Walker B."/>
            <person name="Young S.K."/>
            <person name="Zeng Q."/>
            <person name="Gargeya S."/>
            <person name="Fitzgerald M."/>
            <person name="Haas B."/>
            <person name="Abouelleil A."/>
            <person name="Alvarado L."/>
            <person name="Arachchi H.M."/>
            <person name="Berlin A.M."/>
            <person name="Chapman S.B."/>
            <person name="Dewar J."/>
            <person name="Goldberg J."/>
            <person name="Griggs A."/>
            <person name="Gujja S."/>
            <person name="Hansen M."/>
            <person name="Howarth C."/>
            <person name="Imamovic A."/>
            <person name="Larimer J."/>
            <person name="McCowan C."/>
            <person name="Murphy C."/>
            <person name="Neiman D."/>
            <person name="Pearson M."/>
            <person name="Priest M."/>
            <person name="Roberts A."/>
            <person name="Saif S."/>
            <person name="Shea T."/>
            <person name="Sisk P."/>
            <person name="Sykes S."/>
            <person name="Wortman J."/>
            <person name="Nusbaum C."/>
            <person name="Birren B."/>
        </authorList>
    </citation>
    <scope>NUCLEOTIDE SEQUENCE [LARGE SCALE GENOMIC DNA]</scope>
    <source>
        <strain evidence="2 3">PRA339</strain>
    </source>
</reference>
<reference evidence="3" key="1">
    <citation type="submission" date="2013-02" db="EMBL/GenBank/DDBJ databases">
        <authorList>
            <consortium name="The Broad Institute Genome Sequencing Platform"/>
            <person name="Cuomo C."/>
            <person name="Becnel J."/>
            <person name="Sanscrainte N."/>
            <person name="Walker B."/>
            <person name="Young S.K."/>
            <person name="Zeng Q."/>
            <person name="Gargeya S."/>
            <person name="Fitzgerald M."/>
            <person name="Haas B."/>
            <person name="Abouelleil A."/>
            <person name="Alvarado L."/>
            <person name="Arachchi H.M."/>
            <person name="Berlin A.M."/>
            <person name="Chapman S.B."/>
            <person name="Dewar J."/>
            <person name="Goldberg J."/>
            <person name="Griggs A."/>
            <person name="Gujja S."/>
            <person name="Hansen M."/>
            <person name="Howarth C."/>
            <person name="Imamovic A."/>
            <person name="Larimer J."/>
            <person name="McCowan C."/>
            <person name="Murphy C."/>
            <person name="Neiman D."/>
            <person name="Pearson M."/>
            <person name="Priest M."/>
            <person name="Roberts A."/>
            <person name="Saif S."/>
            <person name="Shea T."/>
            <person name="Sisk P."/>
            <person name="Sykes S."/>
            <person name="Wortman J."/>
            <person name="Nusbaum C."/>
            <person name="Birren B."/>
        </authorList>
    </citation>
    <scope>NUCLEOTIDE SEQUENCE [LARGE SCALE GENOMIC DNA]</scope>
    <source>
        <strain evidence="3">PRA339</strain>
    </source>
</reference>
<sequence>NYKCKSHRGRSPSNKSDSLCIVEVETKIIRAYSTIIPDKKESTIVPIICSQVASNSRIWTDEHKSYSNLNSFNFVHHSVCHKYEFINSLNGVNTQAVESFNNCLKLEIKKRKGIKTENREVFLKEFLFLFNNRHDLLSAVLNLIKINI</sequence>
<dbReference type="InterPro" id="IPR024445">
    <property type="entry name" value="Tnp_ISXO2-like"/>
</dbReference>
<protein>
    <recommendedName>
        <fullName evidence="1">ISXO2-like transposase domain-containing protein</fullName>
    </recommendedName>
</protein>
<dbReference type="SMART" id="SM01126">
    <property type="entry name" value="DDE_Tnp_IS1595"/>
    <property type="match status" value="1"/>
</dbReference>
<evidence type="ECO:0000259" key="1">
    <source>
        <dbReference type="SMART" id="SM01126"/>
    </source>
</evidence>
<keyword evidence="3" id="KW-1185">Reference proteome</keyword>
<dbReference type="HOGENOM" id="CLU_044348_8_0_1"/>
<dbReference type="OrthoDB" id="10052789at2759"/>
<feature type="non-terminal residue" evidence="2">
    <location>
        <position position="1"/>
    </location>
</feature>
<dbReference type="AlphaFoldDB" id="A0A059F3H6"/>
<evidence type="ECO:0000313" key="2">
    <source>
        <dbReference type="EMBL" id="KCZ81534.1"/>
    </source>
</evidence>
<evidence type="ECO:0000313" key="3">
    <source>
        <dbReference type="Proteomes" id="UP000030655"/>
    </source>
</evidence>
<dbReference type="VEuPathDB" id="MicrosporidiaDB:H312_00987"/>
<dbReference type="Proteomes" id="UP000030655">
    <property type="component" value="Unassembled WGS sequence"/>
</dbReference>